<accession>A0A3M7P4Q2</accession>
<evidence type="ECO:0000313" key="1">
    <source>
        <dbReference type="EMBL" id="RMZ94003.1"/>
    </source>
</evidence>
<gene>
    <name evidence="1" type="ORF">BpHYR1_015848</name>
</gene>
<reference evidence="1 2" key="1">
    <citation type="journal article" date="2018" name="Sci. Rep.">
        <title>Genomic signatures of local adaptation to the degree of environmental predictability in rotifers.</title>
        <authorList>
            <person name="Franch-Gras L."/>
            <person name="Hahn C."/>
            <person name="Garcia-Roger E.M."/>
            <person name="Carmona M.J."/>
            <person name="Serra M."/>
            <person name="Gomez A."/>
        </authorList>
    </citation>
    <scope>NUCLEOTIDE SEQUENCE [LARGE SCALE GENOMIC DNA]</scope>
    <source>
        <strain evidence="1">HYR1</strain>
    </source>
</reference>
<keyword evidence="2" id="KW-1185">Reference proteome</keyword>
<sequence>MSFFKKYQLKFTDFMVSQSRSKKSHRRLGFNIITVYPCKEMHAPKTKTQVSRITLHLAYVKLSTLLMPALKYRFLVFNAALKPKTRWKTPHAGKKKYRKLVTITLGTMPKFGFIPYGTNTIETIINLDTQAVRISK</sequence>
<comment type="caution">
    <text evidence="1">The sequence shown here is derived from an EMBL/GenBank/DDBJ whole genome shotgun (WGS) entry which is preliminary data.</text>
</comment>
<name>A0A3M7P4Q2_BRAPC</name>
<dbReference type="Proteomes" id="UP000276133">
    <property type="component" value="Unassembled WGS sequence"/>
</dbReference>
<evidence type="ECO:0000313" key="2">
    <source>
        <dbReference type="Proteomes" id="UP000276133"/>
    </source>
</evidence>
<proteinExistence type="predicted"/>
<dbReference type="AlphaFoldDB" id="A0A3M7P4Q2"/>
<organism evidence="1 2">
    <name type="scientific">Brachionus plicatilis</name>
    <name type="common">Marine rotifer</name>
    <name type="synonym">Brachionus muelleri</name>
    <dbReference type="NCBI Taxonomy" id="10195"/>
    <lineage>
        <taxon>Eukaryota</taxon>
        <taxon>Metazoa</taxon>
        <taxon>Spiralia</taxon>
        <taxon>Gnathifera</taxon>
        <taxon>Rotifera</taxon>
        <taxon>Eurotatoria</taxon>
        <taxon>Monogononta</taxon>
        <taxon>Pseudotrocha</taxon>
        <taxon>Ploima</taxon>
        <taxon>Brachionidae</taxon>
        <taxon>Brachionus</taxon>
    </lineage>
</organism>
<dbReference type="EMBL" id="REGN01013377">
    <property type="protein sequence ID" value="RMZ94003.1"/>
    <property type="molecule type" value="Genomic_DNA"/>
</dbReference>
<protein>
    <submittedName>
        <fullName evidence="1">Uncharacterized protein</fullName>
    </submittedName>
</protein>